<feature type="transmembrane region" description="Helical" evidence="2">
    <location>
        <begin position="23"/>
        <end position="42"/>
    </location>
</feature>
<dbReference type="AlphaFoldDB" id="A0A840W806"/>
<gene>
    <name evidence="3" type="ORF">HNR07_002640</name>
</gene>
<keyword evidence="4" id="KW-1185">Reference proteome</keyword>
<evidence type="ECO:0000313" key="3">
    <source>
        <dbReference type="EMBL" id="MBB5491503.1"/>
    </source>
</evidence>
<keyword evidence="2" id="KW-0812">Transmembrane</keyword>
<dbReference type="RefSeq" id="WP_184365182.1">
    <property type="nucleotide sequence ID" value="NZ_BAAAKM010000064.1"/>
</dbReference>
<dbReference type="Proteomes" id="UP000579647">
    <property type="component" value="Unassembled WGS sequence"/>
</dbReference>
<dbReference type="EMBL" id="JACHDO010000001">
    <property type="protein sequence ID" value="MBB5491503.1"/>
    <property type="molecule type" value="Genomic_DNA"/>
</dbReference>
<evidence type="ECO:0000313" key="4">
    <source>
        <dbReference type="Proteomes" id="UP000579647"/>
    </source>
</evidence>
<keyword evidence="2" id="KW-1133">Transmembrane helix</keyword>
<evidence type="ECO:0008006" key="5">
    <source>
        <dbReference type="Google" id="ProtNLM"/>
    </source>
</evidence>
<organism evidence="3 4">
    <name type="scientific">Nocardiopsis metallicus</name>
    <dbReference type="NCBI Taxonomy" id="179819"/>
    <lineage>
        <taxon>Bacteria</taxon>
        <taxon>Bacillati</taxon>
        <taxon>Actinomycetota</taxon>
        <taxon>Actinomycetes</taxon>
        <taxon>Streptosporangiales</taxon>
        <taxon>Nocardiopsidaceae</taxon>
        <taxon>Nocardiopsis</taxon>
    </lineage>
</organism>
<name>A0A840W806_9ACTN</name>
<sequence length="195" mass="21693">MTQEERTRAEIAQPPMAKFPPTFITFSGMTFILIIVIILGACSSPQRESGVPTPRPHASISPRSIPPAQTFEPSALETDEFILTVTGLRPVDHGVARYDYESATGDSYRQNYAMDLSVENLTGEEYKLQLINVRVKNQDGKVFGPLVFGDGTRIERRQPRSQTFLRVPEGETVDFTLIYRLGVNDSADYLAYGTG</sequence>
<proteinExistence type="predicted"/>
<comment type="caution">
    <text evidence="3">The sequence shown here is derived from an EMBL/GenBank/DDBJ whole genome shotgun (WGS) entry which is preliminary data.</text>
</comment>
<protein>
    <recommendedName>
        <fullName evidence="5">DUF4352 domain-containing protein</fullName>
    </recommendedName>
</protein>
<feature type="region of interest" description="Disordered" evidence="1">
    <location>
        <begin position="46"/>
        <end position="70"/>
    </location>
</feature>
<evidence type="ECO:0000256" key="1">
    <source>
        <dbReference type="SAM" id="MobiDB-lite"/>
    </source>
</evidence>
<accession>A0A840W806</accession>
<evidence type="ECO:0000256" key="2">
    <source>
        <dbReference type="SAM" id="Phobius"/>
    </source>
</evidence>
<reference evidence="3 4" key="1">
    <citation type="submission" date="2020-08" db="EMBL/GenBank/DDBJ databases">
        <title>Sequencing the genomes of 1000 actinobacteria strains.</title>
        <authorList>
            <person name="Klenk H.-P."/>
        </authorList>
    </citation>
    <scope>NUCLEOTIDE SEQUENCE [LARGE SCALE GENOMIC DNA]</scope>
    <source>
        <strain evidence="3 4">DSM 44598</strain>
    </source>
</reference>
<keyword evidence="2" id="KW-0472">Membrane</keyword>